<dbReference type="PROSITE" id="PS51898">
    <property type="entry name" value="TYR_RECOMBINASE"/>
    <property type="match status" value="1"/>
</dbReference>
<feature type="domain" description="Tyr recombinase" evidence="2">
    <location>
        <begin position="4"/>
        <end position="202"/>
    </location>
</feature>
<dbReference type="GO" id="GO:0003677">
    <property type="term" value="F:DNA binding"/>
    <property type="evidence" value="ECO:0007669"/>
    <property type="project" value="InterPro"/>
</dbReference>
<dbReference type="AlphaFoldDB" id="A0A1M6AJ78"/>
<dbReference type="InterPro" id="IPR002104">
    <property type="entry name" value="Integrase_catalytic"/>
</dbReference>
<dbReference type="InterPro" id="IPR013762">
    <property type="entry name" value="Integrase-like_cat_sf"/>
</dbReference>
<dbReference type="GO" id="GO:0015074">
    <property type="term" value="P:DNA integration"/>
    <property type="evidence" value="ECO:0007669"/>
    <property type="project" value="InterPro"/>
</dbReference>
<protein>
    <submittedName>
        <fullName evidence="3">Phage integrase family protein</fullName>
    </submittedName>
</protein>
<dbReference type="Pfam" id="PF00589">
    <property type="entry name" value="Phage_integrase"/>
    <property type="match status" value="1"/>
</dbReference>
<sequence length="208" mass="24344">MPRKVPANSIPERSYNRFKYKLEEMSKEYPERNLMMFYIGVATGYRTQDIVDLTIGQIKESLEDERFTIQEKKQYKAWETHMKNYPNSKKKRPPPREVMIKANLRKLLREYIKGKSKSEYAFPSNKNEHISAKSYSEILNAVGKSLGLKNISGHSMRKTYASRLWEAKRDLEYVRIALGHMNIETTKRYLGLNNEIKDDAAALADDKL</sequence>
<dbReference type="PANTHER" id="PTHR30349">
    <property type="entry name" value="PHAGE INTEGRASE-RELATED"/>
    <property type="match status" value="1"/>
</dbReference>
<dbReference type="Proteomes" id="UP000184241">
    <property type="component" value="Unassembled WGS sequence"/>
</dbReference>
<dbReference type="InterPro" id="IPR050090">
    <property type="entry name" value="Tyrosine_recombinase_XerCD"/>
</dbReference>
<dbReference type="EMBL" id="FQXU01000013">
    <property type="protein sequence ID" value="SHI36525.1"/>
    <property type="molecule type" value="Genomic_DNA"/>
</dbReference>
<reference evidence="3 4" key="1">
    <citation type="submission" date="2016-11" db="EMBL/GenBank/DDBJ databases">
        <authorList>
            <person name="Jaros S."/>
            <person name="Januszkiewicz K."/>
            <person name="Wedrychowicz H."/>
        </authorList>
    </citation>
    <scope>NUCLEOTIDE SEQUENCE [LARGE SCALE GENOMIC DNA]</scope>
    <source>
        <strain evidence="3 4">DSM 6191</strain>
    </source>
</reference>
<organism evidence="3 4">
    <name type="scientific">Clostridium intestinale DSM 6191</name>
    <dbReference type="NCBI Taxonomy" id="1121320"/>
    <lineage>
        <taxon>Bacteria</taxon>
        <taxon>Bacillati</taxon>
        <taxon>Bacillota</taxon>
        <taxon>Clostridia</taxon>
        <taxon>Eubacteriales</taxon>
        <taxon>Clostridiaceae</taxon>
        <taxon>Clostridium</taxon>
    </lineage>
</organism>
<proteinExistence type="predicted"/>
<accession>A0A1M6AJ78</accession>
<name>A0A1M6AJ78_9CLOT</name>
<dbReference type="GO" id="GO:0006310">
    <property type="term" value="P:DNA recombination"/>
    <property type="evidence" value="ECO:0007669"/>
    <property type="project" value="UniProtKB-KW"/>
</dbReference>
<dbReference type="PANTHER" id="PTHR30349:SF82">
    <property type="entry name" value="INTEGRASE_RECOMBINASE YOEC-RELATED"/>
    <property type="match status" value="1"/>
</dbReference>
<gene>
    <name evidence="3" type="ORF">SAMN02745941_03679</name>
</gene>
<evidence type="ECO:0000313" key="3">
    <source>
        <dbReference type="EMBL" id="SHI36525.1"/>
    </source>
</evidence>
<evidence type="ECO:0000259" key="2">
    <source>
        <dbReference type="PROSITE" id="PS51898"/>
    </source>
</evidence>
<dbReference type="SUPFAM" id="SSF56349">
    <property type="entry name" value="DNA breaking-rejoining enzymes"/>
    <property type="match status" value="1"/>
</dbReference>
<dbReference type="Gene3D" id="1.10.443.10">
    <property type="entry name" value="Intergrase catalytic core"/>
    <property type="match status" value="1"/>
</dbReference>
<evidence type="ECO:0000313" key="4">
    <source>
        <dbReference type="Proteomes" id="UP000184241"/>
    </source>
</evidence>
<dbReference type="InterPro" id="IPR011010">
    <property type="entry name" value="DNA_brk_join_enz"/>
</dbReference>
<keyword evidence="1" id="KW-0233">DNA recombination</keyword>
<evidence type="ECO:0000256" key="1">
    <source>
        <dbReference type="ARBA" id="ARBA00023172"/>
    </source>
</evidence>
<dbReference type="RefSeq" id="WP_073021894.1">
    <property type="nucleotide sequence ID" value="NZ_FQXU01000013.1"/>
</dbReference>